<name>A0ACB9MBR0_9MYRT</name>
<reference evidence="2" key="1">
    <citation type="journal article" date="2023" name="Front. Plant Sci.">
        <title>Chromosomal-level genome assembly of Melastoma candidum provides insights into trichome evolution.</title>
        <authorList>
            <person name="Zhong Y."/>
            <person name="Wu W."/>
            <person name="Sun C."/>
            <person name="Zou P."/>
            <person name="Liu Y."/>
            <person name="Dai S."/>
            <person name="Zhou R."/>
        </authorList>
    </citation>
    <scope>NUCLEOTIDE SEQUENCE [LARGE SCALE GENOMIC DNA]</scope>
</reference>
<evidence type="ECO:0000313" key="1">
    <source>
        <dbReference type="EMBL" id="KAI4321748.1"/>
    </source>
</evidence>
<evidence type="ECO:0000313" key="2">
    <source>
        <dbReference type="Proteomes" id="UP001057402"/>
    </source>
</evidence>
<dbReference type="EMBL" id="CM042889">
    <property type="protein sequence ID" value="KAI4321748.1"/>
    <property type="molecule type" value="Genomic_DNA"/>
</dbReference>
<keyword evidence="2" id="KW-1185">Reference proteome</keyword>
<dbReference type="Proteomes" id="UP001057402">
    <property type="component" value="Chromosome 10"/>
</dbReference>
<organism evidence="1 2">
    <name type="scientific">Melastoma candidum</name>
    <dbReference type="NCBI Taxonomy" id="119954"/>
    <lineage>
        <taxon>Eukaryota</taxon>
        <taxon>Viridiplantae</taxon>
        <taxon>Streptophyta</taxon>
        <taxon>Embryophyta</taxon>
        <taxon>Tracheophyta</taxon>
        <taxon>Spermatophyta</taxon>
        <taxon>Magnoliopsida</taxon>
        <taxon>eudicotyledons</taxon>
        <taxon>Gunneridae</taxon>
        <taxon>Pentapetalae</taxon>
        <taxon>rosids</taxon>
        <taxon>malvids</taxon>
        <taxon>Myrtales</taxon>
        <taxon>Melastomataceae</taxon>
        <taxon>Melastomatoideae</taxon>
        <taxon>Melastomateae</taxon>
        <taxon>Melastoma</taxon>
    </lineage>
</organism>
<comment type="caution">
    <text evidence="1">The sequence shown here is derived from an EMBL/GenBank/DDBJ whole genome shotgun (WGS) entry which is preliminary data.</text>
</comment>
<sequence length="80" mass="8990">MPSWDYQTQLQMLQTFLTLKIGHGPMISELLAHDFPNPVAGDVNPPDNLIMERSPPIFHSTMLIPEPVSECFQAPLTDND</sequence>
<protein>
    <submittedName>
        <fullName evidence="1">Uncharacterized protein</fullName>
    </submittedName>
</protein>
<proteinExistence type="predicted"/>
<gene>
    <name evidence="1" type="ORF">MLD38_035095</name>
</gene>
<accession>A0ACB9MBR0</accession>